<protein>
    <submittedName>
        <fullName evidence="3">GNAT family N-acetyltransferase</fullName>
    </submittedName>
</protein>
<evidence type="ECO:0000256" key="1">
    <source>
        <dbReference type="SAM" id="Phobius"/>
    </source>
</evidence>
<dbReference type="Pfam" id="PF00583">
    <property type="entry name" value="Acetyltransf_1"/>
    <property type="match status" value="1"/>
</dbReference>
<dbReference type="Gene3D" id="3.40.630.30">
    <property type="match status" value="1"/>
</dbReference>
<keyword evidence="4" id="KW-1185">Reference proteome</keyword>
<reference evidence="3" key="1">
    <citation type="submission" date="2018-10" db="EMBL/GenBank/DDBJ databases">
        <title>Schaedlerella arabinophila gen. nov. sp. nov., isolated from the mouse intestinal tract and comparative analysis with the genome of the closely related altered Schaedler flora strain ASF502.</title>
        <authorList>
            <person name="Miyake S."/>
            <person name="Soh M."/>
            <person name="Seedorf H."/>
        </authorList>
    </citation>
    <scope>NUCLEOTIDE SEQUENCE [LARGE SCALE GENOMIC DNA]</scope>
    <source>
        <strain evidence="3">DSM 106076</strain>
    </source>
</reference>
<dbReference type="EMBL" id="RHJS01000002">
    <property type="protein sequence ID" value="RRK33960.1"/>
    <property type="molecule type" value="Genomic_DNA"/>
</dbReference>
<evidence type="ECO:0000313" key="3">
    <source>
        <dbReference type="EMBL" id="RRK33960.1"/>
    </source>
</evidence>
<organism evidence="3 4">
    <name type="scientific">Schaedlerella arabinosiphila</name>
    <dbReference type="NCBI Taxonomy" id="2044587"/>
    <lineage>
        <taxon>Bacteria</taxon>
        <taxon>Bacillati</taxon>
        <taxon>Bacillota</taxon>
        <taxon>Clostridia</taxon>
        <taxon>Lachnospirales</taxon>
        <taxon>Lachnospiraceae</taxon>
        <taxon>Schaedlerella</taxon>
    </lineage>
</organism>
<dbReference type="GO" id="GO:0016747">
    <property type="term" value="F:acyltransferase activity, transferring groups other than amino-acyl groups"/>
    <property type="evidence" value="ECO:0007669"/>
    <property type="project" value="InterPro"/>
</dbReference>
<sequence length="156" mass="18331">MDVRLVRIGIEDAEKLWNMQITAFKELYDKYQDTETSPAAEPMDNIIMRLKQPFTYYYFIIANGIAAGAIRIVDKHEYSVTKRISPVFVMPEYRNRGLAQKAIKLAEEKHGCSNWELETILEEKENCYLYEKMGYCKTGEFKAINEKMTLVFYKKD</sequence>
<dbReference type="Proteomes" id="UP000274920">
    <property type="component" value="Unassembled WGS sequence"/>
</dbReference>
<evidence type="ECO:0000313" key="4">
    <source>
        <dbReference type="Proteomes" id="UP000274920"/>
    </source>
</evidence>
<proteinExistence type="predicted"/>
<accession>A0A426DMF5</accession>
<dbReference type="CDD" id="cd04301">
    <property type="entry name" value="NAT_SF"/>
    <property type="match status" value="1"/>
</dbReference>
<gene>
    <name evidence="3" type="ORF">EBB54_23335</name>
</gene>
<keyword evidence="1" id="KW-1133">Transmembrane helix</keyword>
<keyword evidence="3" id="KW-0808">Transferase</keyword>
<keyword evidence="1" id="KW-0472">Membrane</keyword>
<dbReference type="AlphaFoldDB" id="A0A426DMF5"/>
<dbReference type="SUPFAM" id="SSF55729">
    <property type="entry name" value="Acyl-CoA N-acyltransferases (Nat)"/>
    <property type="match status" value="1"/>
</dbReference>
<dbReference type="RefSeq" id="WP_125129137.1">
    <property type="nucleotide sequence ID" value="NZ_RHJS01000002.1"/>
</dbReference>
<dbReference type="InterPro" id="IPR000182">
    <property type="entry name" value="GNAT_dom"/>
</dbReference>
<comment type="caution">
    <text evidence="3">The sequence shown here is derived from an EMBL/GenBank/DDBJ whole genome shotgun (WGS) entry which is preliminary data.</text>
</comment>
<dbReference type="PROSITE" id="PS51186">
    <property type="entry name" value="GNAT"/>
    <property type="match status" value="1"/>
</dbReference>
<feature type="transmembrane region" description="Helical" evidence="1">
    <location>
        <begin position="55"/>
        <end position="73"/>
    </location>
</feature>
<keyword evidence="1" id="KW-0812">Transmembrane</keyword>
<dbReference type="InterPro" id="IPR016181">
    <property type="entry name" value="Acyl_CoA_acyltransferase"/>
</dbReference>
<evidence type="ECO:0000259" key="2">
    <source>
        <dbReference type="PROSITE" id="PS51186"/>
    </source>
</evidence>
<feature type="domain" description="N-acetyltransferase" evidence="2">
    <location>
        <begin position="1"/>
        <end position="156"/>
    </location>
</feature>
<name>A0A426DMF5_9FIRM</name>